<dbReference type="PANTHER" id="PTHR46506">
    <property type="entry name" value="OS05G0143600 PROTEIN"/>
    <property type="match status" value="1"/>
</dbReference>
<dbReference type="InterPro" id="IPR036404">
    <property type="entry name" value="Jacalin-like_lectin_dom_sf"/>
</dbReference>
<dbReference type="InterPro" id="IPR001229">
    <property type="entry name" value="Jacalin-like_lectin_dom"/>
</dbReference>
<comment type="caution">
    <text evidence="8">The sequence shown here is derived from an EMBL/GenBank/DDBJ whole genome shotgun (WGS) entry which is preliminary data.</text>
</comment>
<comment type="similarity">
    <text evidence="1">Belongs to the jacalin lectin family.</text>
</comment>
<dbReference type="GO" id="GO:0008270">
    <property type="term" value="F:zinc ion binding"/>
    <property type="evidence" value="ECO:0007669"/>
    <property type="project" value="UniProtKB-KW"/>
</dbReference>
<evidence type="ECO:0000313" key="9">
    <source>
        <dbReference type="Proteomes" id="UP001231189"/>
    </source>
</evidence>
<dbReference type="SMART" id="SM00915">
    <property type="entry name" value="Jacalin"/>
    <property type="match status" value="1"/>
</dbReference>
<gene>
    <name evidence="8" type="ORF">QYE76_049156</name>
</gene>
<dbReference type="SUPFAM" id="SSF57850">
    <property type="entry name" value="RING/U-box"/>
    <property type="match status" value="1"/>
</dbReference>
<dbReference type="InterPro" id="IPR033734">
    <property type="entry name" value="Jacalin-like_lectin_dom_plant"/>
</dbReference>
<dbReference type="PROSITE" id="PS51752">
    <property type="entry name" value="JACALIN_LECTIN"/>
    <property type="match status" value="1"/>
</dbReference>
<evidence type="ECO:0000256" key="2">
    <source>
        <dbReference type="ARBA" id="ARBA00022723"/>
    </source>
</evidence>
<evidence type="ECO:0000256" key="1">
    <source>
        <dbReference type="ARBA" id="ARBA00006568"/>
    </source>
</evidence>
<dbReference type="InterPro" id="IPR049548">
    <property type="entry name" value="Sina-like_RING"/>
</dbReference>
<keyword evidence="2" id="KW-0479">Metal-binding</keyword>
<evidence type="ECO:0000256" key="3">
    <source>
        <dbReference type="ARBA" id="ARBA00022734"/>
    </source>
</evidence>
<dbReference type="CDD" id="cd09612">
    <property type="entry name" value="Jacalin"/>
    <property type="match status" value="1"/>
</dbReference>
<feature type="region of interest" description="Disordered" evidence="6">
    <location>
        <begin position="137"/>
        <end position="157"/>
    </location>
</feature>
<keyword evidence="3" id="KW-0430">Lectin</keyword>
<dbReference type="SUPFAM" id="SSF49599">
    <property type="entry name" value="TRAF domain-like"/>
    <property type="match status" value="1"/>
</dbReference>
<dbReference type="EMBL" id="JAUUTY010000003">
    <property type="protein sequence ID" value="KAK1660997.1"/>
    <property type="molecule type" value="Genomic_DNA"/>
</dbReference>
<proteinExistence type="inferred from homology"/>
<evidence type="ECO:0000256" key="6">
    <source>
        <dbReference type="SAM" id="MobiDB-lite"/>
    </source>
</evidence>
<dbReference type="Pfam" id="PF01419">
    <property type="entry name" value="Jacalin"/>
    <property type="match status" value="1"/>
</dbReference>
<evidence type="ECO:0000313" key="8">
    <source>
        <dbReference type="EMBL" id="KAK1660997.1"/>
    </source>
</evidence>
<dbReference type="Pfam" id="PF21362">
    <property type="entry name" value="Sina_RING"/>
    <property type="match status" value="1"/>
</dbReference>
<feature type="compositionally biased region" description="Basic and acidic residues" evidence="6">
    <location>
        <begin position="137"/>
        <end position="148"/>
    </location>
</feature>
<keyword evidence="5" id="KW-0862">Zinc</keyword>
<keyword evidence="9" id="KW-1185">Reference proteome</keyword>
<dbReference type="Gene3D" id="2.100.10.30">
    <property type="entry name" value="Jacalin-like lectin domain"/>
    <property type="match status" value="1"/>
</dbReference>
<evidence type="ECO:0000256" key="4">
    <source>
        <dbReference type="ARBA" id="ARBA00022771"/>
    </source>
</evidence>
<dbReference type="InterPro" id="IPR013083">
    <property type="entry name" value="Znf_RING/FYVE/PHD"/>
</dbReference>
<sequence>MKAAVATDVTVDLEGLDCTLCLDLLRRPVFQCAAGHVICSTCYEKLLEKDYCQLCSVSASYSRCFAVERVLQSVKVRCSNAGYGCMAKMPYYEIQDHEMNCLKGLCDFNGSNIVQSMPPLVRMNISINNHESKIGNREDKRMHDKKTSNCDNKSSTRSVVKMGPCGGGGGNSWKMDMRGVNRILKVVVRHGVAVDAMSVFYEQEGKEKKTKLWGGTGGKSSEICLKPGEYLTSIKGHYGFYNNWFVIRSLTFVSNRRNFGPFGKEEGAPFKLPATGGKIIGFHGRSGGLLDALGTYVQMG</sequence>
<dbReference type="GO" id="GO:0030246">
    <property type="term" value="F:carbohydrate binding"/>
    <property type="evidence" value="ECO:0007669"/>
    <property type="project" value="UniProtKB-KW"/>
</dbReference>
<protein>
    <recommendedName>
        <fullName evidence="7">Jacalin-type lectin domain-containing protein</fullName>
    </recommendedName>
</protein>
<organism evidence="8 9">
    <name type="scientific">Lolium multiflorum</name>
    <name type="common">Italian ryegrass</name>
    <name type="synonym">Lolium perenne subsp. multiflorum</name>
    <dbReference type="NCBI Taxonomy" id="4521"/>
    <lineage>
        <taxon>Eukaryota</taxon>
        <taxon>Viridiplantae</taxon>
        <taxon>Streptophyta</taxon>
        <taxon>Embryophyta</taxon>
        <taxon>Tracheophyta</taxon>
        <taxon>Spermatophyta</taxon>
        <taxon>Magnoliopsida</taxon>
        <taxon>Liliopsida</taxon>
        <taxon>Poales</taxon>
        <taxon>Poaceae</taxon>
        <taxon>BOP clade</taxon>
        <taxon>Pooideae</taxon>
        <taxon>Poodae</taxon>
        <taxon>Poeae</taxon>
        <taxon>Poeae Chloroplast Group 2 (Poeae type)</taxon>
        <taxon>Loliodinae</taxon>
        <taxon>Loliinae</taxon>
        <taxon>Lolium</taxon>
    </lineage>
</organism>
<evidence type="ECO:0000256" key="5">
    <source>
        <dbReference type="ARBA" id="ARBA00022833"/>
    </source>
</evidence>
<accession>A0AAD8WFS5</accession>
<dbReference type="SUPFAM" id="SSF51101">
    <property type="entry name" value="Mannose-binding lectins"/>
    <property type="match status" value="1"/>
</dbReference>
<evidence type="ECO:0000259" key="7">
    <source>
        <dbReference type="PROSITE" id="PS51752"/>
    </source>
</evidence>
<dbReference type="AlphaFoldDB" id="A0AAD8WFS5"/>
<name>A0AAD8WFS5_LOLMU</name>
<dbReference type="Gene3D" id="3.30.40.10">
    <property type="entry name" value="Zinc/RING finger domain, C3HC4 (zinc finger)"/>
    <property type="match status" value="2"/>
</dbReference>
<dbReference type="FunFam" id="2.100.10.30:FF:000001">
    <property type="entry name" value="Jacalin-related lectin 33"/>
    <property type="match status" value="1"/>
</dbReference>
<keyword evidence="4" id="KW-0863">Zinc-finger</keyword>
<feature type="domain" description="Jacalin-type lectin" evidence="7">
    <location>
        <begin position="159"/>
        <end position="299"/>
    </location>
</feature>
<dbReference type="Proteomes" id="UP001231189">
    <property type="component" value="Unassembled WGS sequence"/>
</dbReference>
<reference evidence="8" key="1">
    <citation type="submission" date="2023-07" db="EMBL/GenBank/DDBJ databases">
        <title>A chromosome-level genome assembly of Lolium multiflorum.</title>
        <authorList>
            <person name="Chen Y."/>
            <person name="Copetti D."/>
            <person name="Kolliker R."/>
            <person name="Studer B."/>
        </authorList>
    </citation>
    <scope>NUCLEOTIDE SEQUENCE</scope>
    <source>
        <strain evidence="8">02402/16</strain>
        <tissue evidence="8">Leaf</tissue>
    </source>
</reference>